<dbReference type="InterPro" id="IPR014774">
    <property type="entry name" value="KaiC-like_dom"/>
</dbReference>
<dbReference type="SUPFAM" id="SSF54211">
    <property type="entry name" value="Ribosomal protein S5 domain 2-like"/>
    <property type="match status" value="1"/>
</dbReference>
<dbReference type="GO" id="GO:0140664">
    <property type="term" value="F:ATP-dependent DNA damage sensor activity"/>
    <property type="evidence" value="ECO:0007669"/>
    <property type="project" value="InterPro"/>
</dbReference>
<dbReference type="Pfam" id="PF06745">
    <property type="entry name" value="ATPase"/>
    <property type="match status" value="1"/>
</dbReference>
<evidence type="ECO:0000256" key="9">
    <source>
        <dbReference type="ARBA" id="ARBA00023125"/>
    </source>
</evidence>
<keyword evidence="5" id="KW-0378">Hydrolase</keyword>
<proteinExistence type="inferred from homology"/>
<dbReference type="EMBL" id="UINC01000616">
    <property type="protein sequence ID" value="SUZ58384.1"/>
    <property type="molecule type" value="Genomic_DNA"/>
</dbReference>
<dbReference type="InterPro" id="IPR008269">
    <property type="entry name" value="Lon_proteolytic"/>
</dbReference>
<dbReference type="InterPro" id="IPR027417">
    <property type="entry name" value="P-loop_NTPase"/>
</dbReference>
<dbReference type="PROSITE" id="PS50162">
    <property type="entry name" value="RECA_2"/>
    <property type="match status" value="1"/>
</dbReference>
<dbReference type="InterPro" id="IPR041166">
    <property type="entry name" value="Rubredoxin_2"/>
</dbReference>
<keyword evidence="8" id="KW-0346">Stress response</keyword>
<evidence type="ECO:0000313" key="12">
    <source>
        <dbReference type="EMBL" id="SUZ58384.1"/>
    </source>
</evidence>
<dbReference type="InterPro" id="IPR020588">
    <property type="entry name" value="RecA_ATP-bd"/>
</dbReference>
<reference evidence="12" key="1">
    <citation type="submission" date="2018-05" db="EMBL/GenBank/DDBJ databases">
        <authorList>
            <person name="Lanie J.A."/>
            <person name="Ng W.-L."/>
            <person name="Kazmierczak K.M."/>
            <person name="Andrzejewski T.M."/>
            <person name="Davidsen T.M."/>
            <person name="Wayne K.J."/>
            <person name="Tettelin H."/>
            <person name="Glass J.I."/>
            <person name="Rusch D."/>
            <person name="Podicherti R."/>
            <person name="Tsui H.-C.T."/>
            <person name="Winkler M.E."/>
        </authorList>
    </citation>
    <scope>NUCLEOTIDE SEQUENCE</scope>
</reference>
<accession>A0A381NW44</accession>
<evidence type="ECO:0000259" key="11">
    <source>
        <dbReference type="PROSITE" id="PS50162"/>
    </source>
</evidence>
<sequence length="448" mass="47863">MAKASIKTVFLCSECGNDFSKWHGKCPACNEWGTLKEYTPPAGGQRGKGRANTPPLLSLEDILTNGDSERATTGISELDRVLGGGFLRGAVVLLGGNPGIGKSTLALQAAAAVGGTTLYVSAEESQEQIALRAKRLGASGEKVSITSENRWEGIEEQISLLKPEYFVIDSIQTIFTERGDALPGAISQVRECGQKILDVCKSRGTTAIIIGHVTKEGVIAGPRMLEHMVDTVLYLEGDTRHDYRLLRAEKNRFGSTNEVGVFEMTGEGMREVKNPSEMFLAERQSDAAGSAVFPSMEGTRPILVEIQALASNASFGTPQRNVTGFDLRRLSMLLAVLEKRLGVIVGTSDVFVNVVGGMRIDEPAADLAVISAVASSKKDQAVPGDTVLMGEIGLAGELRSIAGMDGRLKEAKRLGFKQAVVPHKGAKKVQGLHLTTCRTVSEAFKAIF</sequence>
<dbReference type="InterPro" id="IPR020568">
    <property type="entry name" value="Ribosomal_Su5_D2-typ_SF"/>
</dbReference>
<name>A0A381NW44_9ZZZZ</name>
<dbReference type="GO" id="GO:0004176">
    <property type="term" value="F:ATP-dependent peptidase activity"/>
    <property type="evidence" value="ECO:0007669"/>
    <property type="project" value="InterPro"/>
</dbReference>
<dbReference type="InterPro" id="IPR004504">
    <property type="entry name" value="DNA_repair_RadA"/>
</dbReference>
<dbReference type="GO" id="GO:0005524">
    <property type="term" value="F:ATP binding"/>
    <property type="evidence" value="ECO:0007669"/>
    <property type="project" value="UniProtKB-KW"/>
</dbReference>
<dbReference type="SMART" id="SM00382">
    <property type="entry name" value="AAA"/>
    <property type="match status" value="1"/>
</dbReference>
<dbReference type="InterPro" id="IPR003593">
    <property type="entry name" value="AAA+_ATPase"/>
</dbReference>
<keyword evidence="3" id="KW-0227">DNA damage</keyword>
<evidence type="ECO:0000256" key="5">
    <source>
        <dbReference type="ARBA" id="ARBA00022801"/>
    </source>
</evidence>
<dbReference type="GO" id="GO:0008270">
    <property type="term" value="F:zinc ion binding"/>
    <property type="evidence" value="ECO:0007669"/>
    <property type="project" value="UniProtKB-KW"/>
</dbReference>
<evidence type="ECO:0000256" key="7">
    <source>
        <dbReference type="ARBA" id="ARBA00022840"/>
    </source>
</evidence>
<keyword evidence="4" id="KW-0863">Zinc-finger</keyword>
<organism evidence="12">
    <name type="scientific">marine metagenome</name>
    <dbReference type="NCBI Taxonomy" id="408172"/>
    <lineage>
        <taxon>unclassified sequences</taxon>
        <taxon>metagenomes</taxon>
        <taxon>ecological metagenomes</taxon>
    </lineage>
</organism>
<dbReference type="GO" id="GO:0006508">
    <property type="term" value="P:proteolysis"/>
    <property type="evidence" value="ECO:0007669"/>
    <property type="project" value="InterPro"/>
</dbReference>
<evidence type="ECO:0000256" key="6">
    <source>
        <dbReference type="ARBA" id="ARBA00022833"/>
    </source>
</evidence>
<evidence type="ECO:0000256" key="10">
    <source>
        <dbReference type="ARBA" id="ARBA00023204"/>
    </source>
</evidence>
<keyword evidence="2" id="KW-0547">Nucleotide-binding</keyword>
<dbReference type="PANTHER" id="PTHR32472">
    <property type="entry name" value="DNA REPAIR PROTEIN RADA"/>
    <property type="match status" value="1"/>
</dbReference>
<evidence type="ECO:0000256" key="1">
    <source>
        <dbReference type="ARBA" id="ARBA00022723"/>
    </source>
</evidence>
<dbReference type="GO" id="GO:0003684">
    <property type="term" value="F:damaged DNA binding"/>
    <property type="evidence" value="ECO:0007669"/>
    <property type="project" value="InterPro"/>
</dbReference>
<dbReference type="PRINTS" id="PR01874">
    <property type="entry name" value="DNAREPAIRADA"/>
</dbReference>
<dbReference type="HAMAP" id="MF_01498">
    <property type="entry name" value="RadA_bact"/>
    <property type="match status" value="1"/>
</dbReference>
<dbReference type="Pfam" id="PF18073">
    <property type="entry name" value="Zn_ribbon_LapB"/>
    <property type="match status" value="1"/>
</dbReference>
<keyword evidence="10" id="KW-0234">DNA repair</keyword>
<dbReference type="InterPro" id="IPR014721">
    <property type="entry name" value="Ribsml_uS5_D2-typ_fold_subgr"/>
</dbReference>
<dbReference type="GO" id="GO:0004252">
    <property type="term" value="F:serine-type endopeptidase activity"/>
    <property type="evidence" value="ECO:0007669"/>
    <property type="project" value="InterPro"/>
</dbReference>
<keyword evidence="7" id="KW-0067">ATP-binding</keyword>
<evidence type="ECO:0000256" key="4">
    <source>
        <dbReference type="ARBA" id="ARBA00022771"/>
    </source>
</evidence>
<dbReference type="PANTHER" id="PTHR32472:SF10">
    <property type="entry name" value="DNA REPAIR PROTEIN RADA-LIKE PROTEIN"/>
    <property type="match status" value="1"/>
</dbReference>
<dbReference type="GO" id="GO:0005829">
    <property type="term" value="C:cytosol"/>
    <property type="evidence" value="ECO:0007669"/>
    <property type="project" value="TreeGrafter"/>
</dbReference>
<dbReference type="GO" id="GO:0000725">
    <property type="term" value="P:recombinational repair"/>
    <property type="evidence" value="ECO:0007669"/>
    <property type="project" value="TreeGrafter"/>
</dbReference>
<dbReference type="CDD" id="cd01121">
    <property type="entry name" value="RadA_SMS_N"/>
    <property type="match status" value="1"/>
</dbReference>
<dbReference type="Gene3D" id="3.40.50.300">
    <property type="entry name" value="P-loop containing nucleotide triphosphate hydrolases"/>
    <property type="match status" value="1"/>
</dbReference>
<protein>
    <recommendedName>
        <fullName evidence="11">RecA family profile 1 domain-containing protein</fullName>
    </recommendedName>
</protein>
<gene>
    <name evidence="12" type="ORF">METZ01_LOCUS11238</name>
</gene>
<dbReference type="Pfam" id="PF05362">
    <property type="entry name" value="Lon_C"/>
    <property type="match status" value="1"/>
</dbReference>
<evidence type="ECO:0000256" key="2">
    <source>
        <dbReference type="ARBA" id="ARBA00022741"/>
    </source>
</evidence>
<evidence type="ECO:0000256" key="8">
    <source>
        <dbReference type="ARBA" id="ARBA00023016"/>
    </source>
</evidence>
<dbReference type="AlphaFoldDB" id="A0A381NW44"/>
<feature type="domain" description="RecA family profile 1" evidence="11">
    <location>
        <begin position="67"/>
        <end position="213"/>
    </location>
</feature>
<keyword evidence="9" id="KW-0238">DNA-binding</keyword>
<keyword evidence="6" id="KW-0862">Zinc</keyword>
<dbReference type="NCBIfam" id="TIGR00416">
    <property type="entry name" value="sms"/>
    <property type="match status" value="1"/>
</dbReference>
<evidence type="ECO:0000256" key="3">
    <source>
        <dbReference type="ARBA" id="ARBA00022763"/>
    </source>
</evidence>
<dbReference type="FunFam" id="3.40.50.300:FF:000050">
    <property type="entry name" value="DNA repair protein RadA"/>
    <property type="match status" value="1"/>
</dbReference>
<dbReference type="Gene3D" id="3.30.230.10">
    <property type="match status" value="1"/>
</dbReference>
<keyword evidence="1" id="KW-0479">Metal-binding</keyword>
<dbReference type="SUPFAM" id="SSF52540">
    <property type="entry name" value="P-loop containing nucleoside triphosphate hydrolases"/>
    <property type="match status" value="1"/>
</dbReference>